<evidence type="ECO:0000313" key="1">
    <source>
        <dbReference type="EMBL" id="SFV69256.1"/>
    </source>
</evidence>
<dbReference type="Gene3D" id="3.30.70.1230">
    <property type="entry name" value="Nucleotide cyclase"/>
    <property type="match status" value="1"/>
</dbReference>
<gene>
    <name evidence="1" type="ORF">MNB_SM-4-813</name>
</gene>
<proteinExistence type="predicted"/>
<sequence>MTKALTTDIVLIDIINFSQLTSAQQLEIVVFLTKSFQKMIKKMLVNSNTPLSKFIIGYVSTGDGFYCILNPRLKGFGPILGLSFNHFSEHISKKYNYFEGIRIAAHTGEVNEFEDILGSKNFIGDGLNDCARYLEIKSFAISTVMVSDAAYENLKKFLTLHKDFNALLTKRELKKSTVQHFKDKHGYEKQGCLIWLRKSGIINPPNINYNSII</sequence>
<dbReference type="EMBL" id="FPHF01000113">
    <property type="protein sequence ID" value="SFV69256.1"/>
    <property type="molecule type" value="Genomic_DNA"/>
</dbReference>
<name>A0A1W1CTV1_9ZZZZ</name>
<reference evidence="1" key="1">
    <citation type="submission" date="2016-10" db="EMBL/GenBank/DDBJ databases">
        <authorList>
            <person name="de Groot N.N."/>
        </authorList>
    </citation>
    <scope>NUCLEOTIDE SEQUENCE</scope>
</reference>
<dbReference type="InterPro" id="IPR029787">
    <property type="entry name" value="Nucleotide_cyclase"/>
</dbReference>
<protein>
    <recommendedName>
        <fullName evidence="2">Guanylate cyclase domain-containing protein</fullName>
    </recommendedName>
</protein>
<accession>A0A1W1CTV1</accession>
<evidence type="ECO:0008006" key="2">
    <source>
        <dbReference type="Google" id="ProtNLM"/>
    </source>
</evidence>
<dbReference type="SUPFAM" id="SSF55073">
    <property type="entry name" value="Nucleotide cyclase"/>
    <property type="match status" value="1"/>
</dbReference>
<organism evidence="1">
    <name type="scientific">hydrothermal vent metagenome</name>
    <dbReference type="NCBI Taxonomy" id="652676"/>
    <lineage>
        <taxon>unclassified sequences</taxon>
        <taxon>metagenomes</taxon>
        <taxon>ecological metagenomes</taxon>
    </lineage>
</organism>
<dbReference type="AlphaFoldDB" id="A0A1W1CTV1"/>